<feature type="transmembrane region" description="Helical" evidence="8">
    <location>
        <begin position="125"/>
        <end position="145"/>
    </location>
</feature>
<evidence type="ECO:0000256" key="8">
    <source>
        <dbReference type="SAM" id="Phobius"/>
    </source>
</evidence>
<reference evidence="10 11" key="1">
    <citation type="journal article" date="2020" name="G3 (Bethesda)">
        <title>Improved Reference Genome for Cyclotella cryptica CCMP332, a Model for Cell Wall Morphogenesis, Salinity Adaptation, and Lipid Production in Diatoms (Bacillariophyta).</title>
        <authorList>
            <person name="Roberts W.R."/>
            <person name="Downey K.M."/>
            <person name="Ruck E.C."/>
            <person name="Traller J.C."/>
            <person name="Alverson A.J."/>
        </authorList>
    </citation>
    <scope>NUCLEOTIDE SEQUENCE [LARGE SCALE GENOMIC DNA]</scope>
    <source>
        <strain evidence="10 11">CCMP332</strain>
    </source>
</reference>
<proteinExistence type="inferred from homology"/>
<evidence type="ECO:0000256" key="2">
    <source>
        <dbReference type="ARBA" id="ARBA00006577"/>
    </source>
</evidence>
<dbReference type="EMBL" id="JABMIG020000212">
    <property type="protein sequence ID" value="KAL3785670.1"/>
    <property type="molecule type" value="Genomic_DNA"/>
</dbReference>
<evidence type="ECO:0000256" key="1">
    <source>
        <dbReference type="ARBA" id="ARBA00000971"/>
    </source>
</evidence>
<dbReference type="InterPro" id="IPR046357">
    <property type="entry name" value="PPIase_dom_sf"/>
</dbReference>
<dbReference type="Proteomes" id="UP001516023">
    <property type="component" value="Unassembled WGS sequence"/>
</dbReference>
<dbReference type="Pfam" id="PF00254">
    <property type="entry name" value="FKBP_C"/>
    <property type="match status" value="1"/>
</dbReference>
<keyword evidence="5 7" id="KW-0697">Rotamase</keyword>
<dbReference type="FunFam" id="3.10.50.40:FF:000045">
    <property type="entry name" value="Peptidyl-prolyl cis-trans isomerase"/>
    <property type="match status" value="1"/>
</dbReference>
<comment type="similarity">
    <text evidence="2">Belongs to the FKBP-type PPIase family.</text>
</comment>
<keyword evidence="4" id="KW-0732">Signal</keyword>
<dbReference type="PROSITE" id="PS50059">
    <property type="entry name" value="FKBP_PPIASE"/>
    <property type="match status" value="1"/>
</dbReference>
<evidence type="ECO:0000256" key="5">
    <source>
        <dbReference type="ARBA" id="ARBA00023110"/>
    </source>
</evidence>
<dbReference type="InterPro" id="IPR001179">
    <property type="entry name" value="PPIase_FKBP_dom"/>
</dbReference>
<comment type="catalytic activity">
    <reaction evidence="1 7">
        <text>[protein]-peptidylproline (omega=180) = [protein]-peptidylproline (omega=0)</text>
        <dbReference type="Rhea" id="RHEA:16237"/>
        <dbReference type="Rhea" id="RHEA-COMP:10747"/>
        <dbReference type="Rhea" id="RHEA-COMP:10748"/>
        <dbReference type="ChEBI" id="CHEBI:83833"/>
        <dbReference type="ChEBI" id="CHEBI:83834"/>
        <dbReference type="EC" id="5.2.1.8"/>
    </reaction>
</comment>
<dbReference type="Gene3D" id="3.10.50.40">
    <property type="match status" value="1"/>
</dbReference>
<evidence type="ECO:0000256" key="7">
    <source>
        <dbReference type="PROSITE-ProRule" id="PRU00277"/>
    </source>
</evidence>
<gene>
    <name evidence="10" type="ORF">HJC23_001941</name>
</gene>
<evidence type="ECO:0000256" key="6">
    <source>
        <dbReference type="ARBA" id="ARBA00023235"/>
    </source>
</evidence>
<keyword evidence="8" id="KW-0472">Membrane</keyword>
<keyword evidence="6 7" id="KW-0413">Isomerase</keyword>
<keyword evidence="11" id="KW-1185">Reference proteome</keyword>
<accession>A0ABD3PGR2</accession>
<comment type="caution">
    <text evidence="10">The sequence shown here is derived from an EMBL/GenBank/DDBJ whole genome shotgun (WGS) entry which is preliminary data.</text>
</comment>
<sequence length="284" mass="30881">MMVFPIVRQSNQPLSSTLWIHVHSIASRDIGVGGAKDITNFFISFHHSKMQYGTHPVPTNPSWTSSPSKTSSGAAMMPRPLPTPLLLKYYSNNNVSVSGGSRGILPFHSFLQYQSPPALRDTRNIMFRSFLLSLLFIAGSLYTALAGTSAEGLAYLDAKGKEEGVVTLPSGLMYKEIRAGNPDGKTPTINSPCECHYSGTLIDGTEFDSSYKRGEPLTFAPNQVIRGWTEAMQLMKEGGKWELYIPSELGYGDRGAGGAIPPGAVLIFTLELLKVNGDYVKEAL</sequence>
<evidence type="ECO:0000259" key="9">
    <source>
        <dbReference type="PROSITE" id="PS50059"/>
    </source>
</evidence>
<evidence type="ECO:0000313" key="11">
    <source>
        <dbReference type="Proteomes" id="UP001516023"/>
    </source>
</evidence>
<dbReference type="GO" id="GO:0003755">
    <property type="term" value="F:peptidyl-prolyl cis-trans isomerase activity"/>
    <property type="evidence" value="ECO:0007669"/>
    <property type="project" value="UniProtKB-KW"/>
</dbReference>
<evidence type="ECO:0000256" key="3">
    <source>
        <dbReference type="ARBA" id="ARBA00013194"/>
    </source>
</evidence>
<dbReference type="SUPFAM" id="SSF54534">
    <property type="entry name" value="FKBP-like"/>
    <property type="match status" value="1"/>
</dbReference>
<protein>
    <recommendedName>
        <fullName evidence="3 7">peptidylprolyl isomerase</fullName>
        <ecNumber evidence="3 7">5.2.1.8</ecNumber>
    </recommendedName>
</protein>
<dbReference type="PANTHER" id="PTHR43811">
    <property type="entry name" value="FKBP-TYPE PEPTIDYL-PROLYL CIS-TRANS ISOMERASE FKPA"/>
    <property type="match status" value="1"/>
</dbReference>
<evidence type="ECO:0000256" key="4">
    <source>
        <dbReference type="ARBA" id="ARBA00022729"/>
    </source>
</evidence>
<name>A0ABD3PGR2_9STRA</name>
<evidence type="ECO:0000313" key="10">
    <source>
        <dbReference type="EMBL" id="KAL3785670.1"/>
    </source>
</evidence>
<dbReference type="EC" id="5.2.1.8" evidence="3 7"/>
<keyword evidence="8" id="KW-0812">Transmembrane</keyword>
<dbReference type="PANTHER" id="PTHR43811:SF19">
    <property type="entry name" value="39 KDA FK506-BINDING NUCLEAR PROTEIN"/>
    <property type="match status" value="1"/>
</dbReference>
<organism evidence="10 11">
    <name type="scientific">Cyclotella cryptica</name>
    <dbReference type="NCBI Taxonomy" id="29204"/>
    <lineage>
        <taxon>Eukaryota</taxon>
        <taxon>Sar</taxon>
        <taxon>Stramenopiles</taxon>
        <taxon>Ochrophyta</taxon>
        <taxon>Bacillariophyta</taxon>
        <taxon>Coscinodiscophyceae</taxon>
        <taxon>Thalassiosirophycidae</taxon>
        <taxon>Stephanodiscales</taxon>
        <taxon>Stephanodiscaceae</taxon>
        <taxon>Cyclotella</taxon>
    </lineage>
</organism>
<dbReference type="AlphaFoldDB" id="A0ABD3PGR2"/>
<feature type="domain" description="PPIase FKBP-type" evidence="9">
    <location>
        <begin position="190"/>
        <end position="276"/>
    </location>
</feature>
<keyword evidence="8" id="KW-1133">Transmembrane helix</keyword>